<dbReference type="AlphaFoldDB" id="A0A6B8KAP6"/>
<dbReference type="EMBL" id="CP046052">
    <property type="protein sequence ID" value="QGM44245.1"/>
    <property type="molecule type" value="Genomic_DNA"/>
</dbReference>
<dbReference type="InterPro" id="IPR051683">
    <property type="entry name" value="Enoyl-CoA_Hydratase/Isomerase"/>
</dbReference>
<evidence type="ECO:0000313" key="3">
    <source>
        <dbReference type="Proteomes" id="UP000309061"/>
    </source>
</evidence>
<dbReference type="Pfam" id="PF00378">
    <property type="entry name" value="ECH_1"/>
    <property type="match status" value="1"/>
</dbReference>
<comment type="similarity">
    <text evidence="1">Belongs to the enoyl-CoA hydratase/isomerase family.</text>
</comment>
<dbReference type="Proteomes" id="UP000309061">
    <property type="component" value="Chromosome"/>
</dbReference>
<evidence type="ECO:0000313" key="2">
    <source>
        <dbReference type="EMBL" id="QGM44245.1"/>
    </source>
</evidence>
<gene>
    <name evidence="2" type="ORF">H2LOC_000185</name>
</gene>
<dbReference type="InterPro" id="IPR029045">
    <property type="entry name" value="ClpP/crotonase-like_dom_sf"/>
</dbReference>
<sequence>MSSISTGTLAAPKSGELSPEEVIGAIRREAGVLPQLEVSYEPAIKTVWLTLCPQPKPVFTLDLLNSLNSVQRAIWALWGKPENYASSPVRFVVLCGDGPILTLGGDLDFYLDCLARGDRAGLHEYARASVEAVCWSASSLRGAAISLAVVQGKAFGGGIDAPCSCNLVVAESQSMFSYPEVKFNHFPITAVSVLTRRVGQRTAKRILTSAKEFTAEQFEGMGALDAVVPEGEGRNWVRSYAAETLPMHSARLSLYTAFHRVAGNFEEELKPLAQMWADSMMRLNPMQISRMQRLAQAQERILQYTFAGA</sequence>
<proteinExistence type="inferred from homology"/>
<dbReference type="PANTHER" id="PTHR42964:SF1">
    <property type="entry name" value="POLYKETIDE BIOSYNTHESIS ENOYL-COA HYDRATASE PKSH-RELATED"/>
    <property type="match status" value="1"/>
</dbReference>
<accession>A0A6B8KAP6</accession>
<dbReference type="PANTHER" id="PTHR42964">
    <property type="entry name" value="ENOYL-COA HYDRATASE"/>
    <property type="match status" value="1"/>
</dbReference>
<dbReference type="Gene3D" id="6.20.390.30">
    <property type="match status" value="1"/>
</dbReference>
<organism evidence="2 3">
    <name type="scientific">Methylocystis heyeri</name>
    <dbReference type="NCBI Taxonomy" id="391905"/>
    <lineage>
        <taxon>Bacteria</taxon>
        <taxon>Pseudomonadati</taxon>
        <taxon>Pseudomonadota</taxon>
        <taxon>Alphaproteobacteria</taxon>
        <taxon>Hyphomicrobiales</taxon>
        <taxon>Methylocystaceae</taxon>
        <taxon>Methylocystis</taxon>
    </lineage>
</organism>
<dbReference type="OrthoDB" id="9802362at2"/>
<dbReference type="SUPFAM" id="SSF52096">
    <property type="entry name" value="ClpP/crotonase"/>
    <property type="match status" value="1"/>
</dbReference>
<keyword evidence="3" id="KW-1185">Reference proteome</keyword>
<evidence type="ECO:0000256" key="1">
    <source>
        <dbReference type="ARBA" id="ARBA00005254"/>
    </source>
</evidence>
<dbReference type="CDD" id="cd06558">
    <property type="entry name" value="crotonase-like"/>
    <property type="match status" value="1"/>
</dbReference>
<evidence type="ECO:0008006" key="4">
    <source>
        <dbReference type="Google" id="ProtNLM"/>
    </source>
</evidence>
<dbReference type="InterPro" id="IPR001753">
    <property type="entry name" value="Enoyl-CoA_hydra/iso"/>
</dbReference>
<reference evidence="2 3" key="1">
    <citation type="submission" date="2019-11" db="EMBL/GenBank/DDBJ databases">
        <title>The genome sequence of Methylocystis heyeri.</title>
        <authorList>
            <person name="Oshkin I.Y."/>
            <person name="Miroshnikov K."/>
            <person name="Dedysh S.N."/>
        </authorList>
    </citation>
    <scope>NUCLEOTIDE SEQUENCE [LARGE SCALE GENOMIC DNA]</scope>
    <source>
        <strain evidence="2 3">H2</strain>
    </source>
</reference>
<dbReference type="KEGG" id="mhey:H2LOC_000185"/>
<dbReference type="GO" id="GO:0003824">
    <property type="term" value="F:catalytic activity"/>
    <property type="evidence" value="ECO:0007669"/>
    <property type="project" value="UniProtKB-ARBA"/>
</dbReference>
<dbReference type="RefSeq" id="WP_136494554.1">
    <property type="nucleotide sequence ID" value="NZ_CP046052.1"/>
</dbReference>
<dbReference type="Gene3D" id="3.90.226.10">
    <property type="entry name" value="2-enoyl-CoA Hydratase, Chain A, domain 1"/>
    <property type="match status" value="1"/>
</dbReference>
<protein>
    <recommendedName>
        <fullName evidence="4">Enoyl-CoA hydratase</fullName>
    </recommendedName>
</protein>
<dbReference type="NCBIfam" id="NF006452">
    <property type="entry name" value="PRK08788.1"/>
    <property type="match status" value="1"/>
</dbReference>
<name>A0A6B8KAP6_9HYPH</name>